<name>A0ABV9Z5B2_9HYPH</name>
<evidence type="ECO:0000313" key="2">
    <source>
        <dbReference type="EMBL" id="MFC5068036.1"/>
    </source>
</evidence>
<proteinExistence type="predicted"/>
<evidence type="ECO:0000259" key="1">
    <source>
        <dbReference type="Pfam" id="PF01370"/>
    </source>
</evidence>
<dbReference type="Gene3D" id="3.40.50.720">
    <property type="entry name" value="NAD(P)-binding Rossmann-like Domain"/>
    <property type="match status" value="1"/>
</dbReference>
<reference evidence="3" key="1">
    <citation type="journal article" date="2019" name="Int. J. Syst. Evol. Microbiol.">
        <title>The Global Catalogue of Microorganisms (GCM) 10K type strain sequencing project: providing services to taxonomists for standard genome sequencing and annotation.</title>
        <authorList>
            <consortium name="The Broad Institute Genomics Platform"/>
            <consortium name="The Broad Institute Genome Sequencing Center for Infectious Disease"/>
            <person name="Wu L."/>
            <person name="Ma J."/>
        </authorList>
    </citation>
    <scope>NUCLEOTIDE SEQUENCE [LARGE SCALE GENOMIC DNA]</scope>
    <source>
        <strain evidence="3">CGMCC 1.16444</strain>
    </source>
</reference>
<dbReference type="InterPro" id="IPR050177">
    <property type="entry name" value="Lipid_A_modif_metabolic_enz"/>
</dbReference>
<keyword evidence="3" id="KW-1185">Reference proteome</keyword>
<dbReference type="RefSeq" id="WP_114958563.1">
    <property type="nucleotide sequence ID" value="NZ_JBHSJF010000006.1"/>
</dbReference>
<dbReference type="SUPFAM" id="SSF51735">
    <property type="entry name" value="NAD(P)-binding Rossmann-fold domains"/>
    <property type="match status" value="1"/>
</dbReference>
<dbReference type="InterPro" id="IPR001509">
    <property type="entry name" value="Epimerase_deHydtase"/>
</dbReference>
<dbReference type="PANTHER" id="PTHR43245:SF13">
    <property type="entry name" value="UDP-D-APIOSE_UDP-D-XYLOSE SYNTHASE 2"/>
    <property type="match status" value="1"/>
</dbReference>
<dbReference type="EMBL" id="JBHSJF010000006">
    <property type="protein sequence ID" value="MFC5068036.1"/>
    <property type="molecule type" value="Genomic_DNA"/>
</dbReference>
<dbReference type="Proteomes" id="UP001595796">
    <property type="component" value="Unassembled WGS sequence"/>
</dbReference>
<organism evidence="2 3">
    <name type="scientific">Flaviflagellibacter deserti</name>
    <dbReference type="NCBI Taxonomy" id="2267266"/>
    <lineage>
        <taxon>Bacteria</taxon>
        <taxon>Pseudomonadati</taxon>
        <taxon>Pseudomonadota</taxon>
        <taxon>Alphaproteobacteria</taxon>
        <taxon>Hyphomicrobiales</taxon>
        <taxon>Flaviflagellibacter</taxon>
    </lineage>
</organism>
<dbReference type="PRINTS" id="PR01713">
    <property type="entry name" value="NUCEPIMERASE"/>
</dbReference>
<dbReference type="Pfam" id="PF01370">
    <property type="entry name" value="Epimerase"/>
    <property type="match status" value="2"/>
</dbReference>
<sequence>MARYLVTGGAGFIGRHLCAQLLDEGHEVRVVDSLLDQVHGGQPRADVLNEVEFIHGDLRDRAITAAAVRNVDAIFHLAAEVGVGQSMYEIDRYVGGNDLATANLLQEVIARPVERIVVASSMSVYGEGLYVTPDGNRIENAGRTSEQIQARQWDPVGPNGERLTPTATDETKQISLSSIYALTKFVQEQQVLITTRAYGMSAVALRLFNVFGPGQALSNPYTGVLAIFASRLLNNERPLVFEDGCQRRDFVHVSDVARAFRLAMATQDANGEVINVGAGEPHSICDVGKMLAHAMDRDIEPDVLNEARAGDIRHCFGDLSKAERILGFRPDYKLSDKLGELAEWVARQQATDRVRDAKRELETRGLVA</sequence>
<protein>
    <submittedName>
        <fullName evidence="2">NAD-dependent epimerase/dehydratase family protein</fullName>
    </submittedName>
</protein>
<accession>A0ABV9Z5B2</accession>
<feature type="domain" description="NAD-dependent epimerase/dehydratase" evidence="1">
    <location>
        <begin position="5"/>
        <end position="133"/>
    </location>
</feature>
<evidence type="ECO:0000313" key="3">
    <source>
        <dbReference type="Proteomes" id="UP001595796"/>
    </source>
</evidence>
<feature type="domain" description="NAD-dependent epimerase/dehydratase" evidence="1">
    <location>
        <begin position="165"/>
        <end position="277"/>
    </location>
</feature>
<dbReference type="InterPro" id="IPR036291">
    <property type="entry name" value="NAD(P)-bd_dom_sf"/>
</dbReference>
<dbReference type="PANTHER" id="PTHR43245">
    <property type="entry name" value="BIFUNCTIONAL POLYMYXIN RESISTANCE PROTEIN ARNA"/>
    <property type="match status" value="1"/>
</dbReference>
<gene>
    <name evidence="2" type="ORF">ACFPFW_08395</name>
</gene>
<comment type="caution">
    <text evidence="2">The sequence shown here is derived from an EMBL/GenBank/DDBJ whole genome shotgun (WGS) entry which is preliminary data.</text>
</comment>